<keyword evidence="3" id="KW-0472">Membrane</keyword>
<dbReference type="Gene3D" id="3.40.50.720">
    <property type="entry name" value="NAD(P)-binding Rossmann-like Domain"/>
    <property type="match status" value="1"/>
</dbReference>
<dbReference type="PANTHER" id="PTHR43000">
    <property type="entry name" value="DTDP-D-GLUCOSE 4,6-DEHYDRATASE-RELATED"/>
    <property type="match status" value="1"/>
</dbReference>
<dbReference type="InterPro" id="IPR001509">
    <property type="entry name" value="Epimerase_deHydtase"/>
</dbReference>
<keyword evidence="3" id="KW-1133">Transmembrane helix</keyword>
<evidence type="ECO:0000313" key="5">
    <source>
        <dbReference type="EMBL" id="BDM71244.1"/>
    </source>
</evidence>
<accession>A0ABM7ZY94</accession>
<evidence type="ECO:0000256" key="2">
    <source>
        <dbReference type="SAM" id="MobiDB-lite"/>
    </source>
</evidence>
<dbReference type="InterPro" id="IPR036291">
    <property type="entry name" value="NAD(P)-bd_dom_sf"/>
</dbReference>
<evidence type="ECO:0000259" key="4">
    <source>
        <dbReference type="Pfam" id="PF01370"/>
    </source>
</evidence>
<feature type="region of interest" description="Disordered" evidence="2">
    <location>
        <begin position="1"/>
        <end position="20"/>
    </location>
</feature>
<evidence type="ECO:0000313" key="6">
    <source>
        <dbReference type="Proteomes" id="UP001059597"/>
    </source>
</evidence>
<dbReference type="Pfam" id="PF01370">
    <property type="entry name" value="Epimerase"/>
    <property type="match status" value="1"/>
</dbReference>
<feature type="transmembrane region" description="Helical" evidence="3">
    <location>
        <begin position="24"/>
        <end position="47"/>
    </location>
</feature>
<protein>
    <submittedName>
        <fullName evidence="5">NAD-dependent dehydratase</fullName>
    </submittedName>
</protein>
<reference evidence="5" key="1">
    <citation type="submission" date="2022-06" db="EMBL/GenBank/DDBJ databases">
        <title>Complete genome sequence of Streptomyces nigrescens HEK616.</title>
        <authorList>
            <person name="Asamizu S."/>
            <person name="Onaka H."/>
        </authorList>
    </citation>
    <scope>NUCLEOTIDE SEQUENCE</scope>
    <source>
        <strain evidence="5">HEK616</strain>
    </source>
</reference>
<name>A0ABM7ZY94_STRNI</name>
<organism evidence="5 6">
    <name type="scientific">Streptomyces nigrescens</name>
    <dbReference type="NCBI Taxonomy" id="1920"/>
    <lineage>
        <taxon>Bacteria</taxon>
        <taxon>Bacillati</taxon>
        <taxon>Actinomycetota</taxon>
        <taxon>Actinomycetes</taxon>
        <taxon>Kitasatosporales</taxon>
        <taxon>Streptomycetaceae</taxon>
        <taxon>Streptomyces</taxon>
    </lineage>
</organism>
<keyword evidence="6" id="KW-1185">Reference proteome</keyword>
<dbReference type="Proteomes" id="UP001059597">
    <property type="component" value="Chromosome"/>
</dbReference>
<keyword evidence="3" id="KW-0812">Transmembrane</keyword>
<gene>
    <name evidence="5" type="ORF">HEK616_47310</name>
</gene>
<evidence type="ECO:0000256" key="1">
    <source>
        <dbReference type="ARBA" id="ARBA00007637"/>
    </source>
</evidence>
<proteinExistence type="inferred from homology"/>
<dbReference type="EMBL" id="AP026073">
    <property type="protein sequence ID" value="BDM71244.1"/>
    <property type="molecule type" value="Genomic_DNA"/>
</dbReference>
<dbReference type="SUPFAM" id="SSF51735">
    <property type="entry name" value="NAD(P)-binding Rossmann-fold domains"/>
    <property type="match status" value="1"/>
</dbReference>
<sequence length="324" mass="33790">MTGPGQPRPAAAASPRPPRRHRRVVAVLGATGCVGTGVCAAFASAGYEVLAVARRRPSGSVGDMFVPLDVSTADPAGLAGLLDGAGVQVVVNATGGWLTSEDGNERHHVRLVERLLTAAELCSSVPRVVQIGSIHEYGPVPYGSAIDESVVPRPTTPYARTKLAGSRLVLQAARAGRVPAVVLRAVNVLGPGVATASFLGSVVLRLRELPPGGRLPLSIGDFERDFIDVRDLADAAVRAAEAPLTGEVLNIGLGRAVGIRTILSLLLRAAGRDAETIDEGGEPVTSRGGDWTLADTRLARRLLGWAPRIGLQQSVRDMWEAAGR</sequence>
<comment type="similarity">
    <text evidence="1">Belongs to the NAD(P)-dependent epimerase/dehydratase family.</text>
</comment>
<evidence type="ECO:0000256" key="3">
    <source>
        <dbReference type="SAM" id="Phobius"/>
    </source>
</evidence>
<feature type="domain" description="NAD-dependent epimerase/dehydratase" evidence="4">
    <location>
        <begin position="25"/>
        <end position="252"/>
    </location>
</feature>